<comment type="subcellular location">
    <subcellularLocation>
        <location evidence="1">Membrane</location>
        <topology evidence="1">Multi-pass membrane protein</topology>
    </subcellularLocation>
</comment>
<evidence type="ECO:0000256" key="1">
    <source>
        <dbReference type="ARBA" id="ARBA00004141"/>
    </source>
</evidence>
<evidence type="ECO:0000256" key="5">
    <source>
        <dbReference type="ARBA" id="ARBA00023136"/>
    </source>
</evidence>
<dbReference type="GO" id="GO:0016020">
    <property type="term" value="C:membrane"/>
    <property type="evidence" value="ECO:0007669"/>
    <property type="project" value="UniProtKB-SubCell"/>
</dbReference>
<dbReference type="PANTHER" id="PTHR21716:SF62">
    <property type="entry name" value="TRANSPORT PROTEIN YDBI-RELATED"/>
    <property type="match status" value="1"/>
</dbReference>
<evidence type="ECO:0000313" key="8">
    <source>
        <dbReference type="Proteomes" id="UP000190675"/>
    </source>
</evidence>
<dbReference type="Proteomes" id="UP000190675">
    <property type="component" value="Chromosome I"/>
</dbReference>
<name>A0A1M5PJR8_9BRAD</name>
<feature type="transmembrane region" description="Helical" evidence="6">
    <location>
        <begin position="54"/>
        <end position="74"/>
    </location>
</feature>
<evidence type="ECO:0000256" key="3">
    <source>
        <dbReference type="ARBA" id="ARBA00022692"/>
    </source>
</evidence>
<dbReference type="AlphaFoldDB" id="A0A1M5PJR8"/>
<comment type="similarity">
    <text evidence="2">Belongs to the autoinducer-2 exporter (AI-2E) (TC 2.A.86) family.</text>
</comment>
<dbReference type="RefSeq" id="WP_079568480.1">
    <property type="nucleotide sequence ID" value="NZ_LT670818.1"/>
</dbReference>
<keyword evidence="3 6" id="KW-0812">Transmembrane</keyword>
<dbReference type="InterPro" id="IPR002549">
    <property type="entry name" value="AI-2E-like"/>
</dbReference>
<feature type="transmembrane region" description="Helical" evidence="6">
    <location>
        <begin position="260"/>
        <end position="278"/>
    </location>
</feature>
<dbReference type="OrthoDB" id="5761230at2"/>
<proteinExistence type="inferred from homology"/>
<evidence type="ECO:0000256" key="4">
    <source>
        <dbReference type="ARBA" id="ARBA00022989"/>
    </source>
</evidence>
<feature type="transmembrane region" description="Helical" evidence="6">
    <location>
        <begin position="319"/>
        <end position="344"/>
    </location>
</feature>
<accession>A0A1M5PJR8</accession>
<feature type="transmembrane region" description="Helical" evidence="6">
    <location>
        <begin position="163"/>
        <end position="184"/>
    </location>
</feature>
<dbReference type="GO" id="GO:0055085">
    <property type="term" value="P:transmembrane transport"/>
    <property type="evidence" value="ECO:0007669"/>
    <property type="project" value="TreeGrafter"/>
</dbReference>
<feature type="transmembrane region" description="Helical" evidence="6">
    <location>
        <begin position="285"/>
        <end position="307"/>
    </location>
</feature>
<protein>
    <submittedName>
        <fullName evidence="7">Predicted PurR-regulated permease PerM</fullName>
    </submittedName>
</protein>
<feature type="transmembrane region" description="Helical" evidence="6">
    <location>
        <begin position="229"/>
        <end position="254"/>
    </location>
</feature>
<dbReference type="PANTHER" id="PTHR21716">
    <property type="entry name" value="TRANSMEMBRANE PROTEIN"/>
    <property type="match status" value="1"/>
</dbReference>
<evidence type="ECO:0000256" key="2">
    <source>
        <dbReference type="ARBA" id="ARBA00009773"/>
    </source>
</evidence>
<dbReference type="Pfam" id="PF01594">
    <property type="entry name" value="AI-2E_transport"/>
    <property type="match status" value="1"/>
</dbReference>
<sequence length="372" mass="40068">MTELKHGKEAEVISRGGISSRAEDSVPRFTLADALTVLGVALGILIVWRTSSSLLIIFAGILLASFLDSCARALSQVLPIGRIWRLSLVILILTGLIVVGAMWGARKIPEQASLLIRVMDTQLEVLQQRMLAVGVDLFGPEGSRDLSRWFPDHDKLFGHAQTAVGTTASVLANTLVVMFLGLLFSLHPRVYRDGLVLLVRPSSRQRVVAVLDEMGSVLRSWLVGQLIRIVLMGACVWLALYLLGIPGAFLLGAQAGASNFVPYLGPIVAGIPVALVAMPLGLSKLIWAIGIYTAIQSIEGYVIGPLIQRQAAQLSPAWTLVAIVLCGSLFGVMGIALALPLFAVGRVAVLRLYVEDWLGDDLSRRLIRQARG</sequence>
<organism evidence="7 8">
    <name type="scientific">Bradyrhizobium erythrophlei</name>
    <dbReference type="NCBI Taxonomy" id="1437360"/>
    <lineage>
        <taxon>Bacteria</taxon>
        <taxon>Pseudomonadati</taxon>
        <taxon>Pseudomonadota</taxon>
        <taxon>Alphaproteobacteria</taxon>
        <taxon>Hyphomicrobiales</taxon>
        <taxon>Nitrobacteraceae</taxon>
        <taxon>Bradyrhizobium</taxon>
    </lineage>
</organism>
<feature type="transmembrane region" description="Helical" evidence="6">
    <location>
        <begin position="86"/>
        <end position="105"/>
    </location>
</feature>
<gene>
    <name evidence="7" type="ORF">SAMN05444169_5299</name>
</gene>
<evidence type="ECO:0000313" key="7">
    <source>
        <dbReference type="EMBL" id="SHH02086.1"/>
    </source>
</evidence>
<keyword evidence="5 6" id="KW-0472">Membrane</keyword>
<keyword evidence="4 6" id="KW-1133">Transmembrane helix</keyword>
<evidence type="ECO:0000256" key="6">
    <source>
        <dbReference type="SAM" id="Phobius"/>
    </source>
</evidence>
<reference evidence="7 8" key="1">
    <citation type="submission" date="2016-11" db="EMBL/GenBank/DDBJ databases">
        <authorList>
            <person name="Jaros S."/>
            <person name="Januszkiewicz K."/>
            <person name="Wedrychowicz H."/>
        </authorList>
    </citation>
    <scope>NUCLEOTIDE SEQUENCE [LARGE SCALE GENOMIC DNA]</scope>
    <source>
        <strain evidence="7 8">GAS242</strain>
    </source>
</reference>
<dbReference type="EMBL" id="LT670818">
    <property type="protein sequence ID" value="SHH02086.1"/>
    <property type="molecule type" value="Genomic_DNA"/>
</dbReference>